<protein>
    <submittedName>
        <fullName evidence="1">Uncharacterized protein</fullName>
    </submittedName>
</protein>
<proteinExistence type="predicted"/>
<accession>A0A286SGM5</accession>
<organism evidence="1 2">
    <name type="scientific">Corallococcus macrosporus DSM 14697</name>
    <dbReference type="NCBI Taxonomy" id="1189310"/>
    <lineage>
        <taxon>Bacteria</taxon>
        <taxon>Pseudomonadati</taxon>
        <taxon>Myxococcota</taxon>
        <taxon>Myxococcia</taxon>
        <taxon>Myxococcales</taxon>
        <taxon>Cystobacterineae</taxon>
        <taxon>Myxococcaceae</taxon>
        <taxon>Corallococcus</taxon>
    </lineage>
</organism>
<name>A0A286SGM5_9BACT</name>
<dbReference type="InterPro" id="IPR029074">
    <property type="entry name" value="Imm49"/>
</dbReference>
<evidence type="ECO:0000313" key="1">
    <source>
        <dbReference type="EMBL" id="ATB51517.1"/>
    </source>
</evidence>
<dbReference type="KEGG" id="mmas:MYMAC_007180"/>
<sequence length="258" mass="29515">MGIKELEFTTENIGHLIDLRLQVLREGTVHPKHVLDVCLLYRRMGCGTLLASYDADTFFYLLYQAADSYLQLLERKHLWPALDPYYLARSRAEPLLDALALGDEALVRRIDALAEPQWQAGMEYEDEYWSLRLLPRLALPETPRAELFDLLDRLERAVDGAEFPRFDVLKALLHGDPEAFEEALLRAIEAWQSRMERARKSGTGNPLALATDAHVFIEGIAFVRLARARGLRLRTQYPLIPPLALSAPPSDIERRPLW</sequence>
<evidence type="ECO:0000313" key="2">
    <source>
        <dbReference type="Proteomes" id="UP000217343"/>
    </source>
</evidence>
<dbReference type="Proteomes" id="UP000217343">
    <property type="component" value="Chromosome"/>
</dbReference>
<reference evidence="1 2" key="1">
    <citation type="submission" date="2017-06" db="EMBL/GenBank/DDBJ databases">
        <title>Sequencing and comparative analysis of myxobacterial genomes.</title>
        <authorList>
            <person name="Rupp O."/>
            <person name="Goesmann A."/>
            <person name="Sogaard-Andersen L."/>
        </authorList>
    </citation>
    <scope>NUCLEOTIDE SEQUENCE [LARGE SCALE GENOMIC DNA]</scope>
    <source>
        <strain evidence="1 2">DSM 14697</strain>
    </source>
</reference>
<keyword evidence="2" id="KW-1185">Reference proteome</keyword>
<dbReference type="EMBL" id="CP022203">
    <property type="protein sequence ID" value="ATB51517.1"/>
    <property type="molecule type" value="Genomic_DNA"/>
</dbReference>
<gene>
    <name evidence="1" type="ORF">MYMAC_007180</name>
</gene>
<dbReference type="Pfam" id="PF15575">
    <property type="entry name" value="Imm49"/>
    <property type="match status" value="1"/>
</dbReference>
<dbReference type="RefSeq" id="WP_095961393.1">
    <property type="nucleotide sequence ID" value="NZ_CP022203.1"/>
</dbReference>
<dbReference type="AlphaFoldDB" id="A0A286SGM5"/>